<gene>
    <name evidence="1" type="ORF">KPH14_002515</name>
</gene>
<evidence type="ECO:0000313" key="2">
    <source>
        <dbReference type="Proteomes" id="UP001258017"/>
    </source>
</evidence>
<sequence length="76" mass="8849">MKAFFVNCDHELFFVFKVDFITFGSVNGEAFVIQHWTDNDHGLAKRQKRDSILPGQSACCEVQLKVRQIKRRNMTT</sequence>
<proteinExistence type="predicted"/>
<accession>A0AAD9RS32</accession>
<protein>
    <submittedName>
        <fullName evidence="1">Uncharacterized protein</fullName>
    </submittedName>
</protein>
<dbReference type="EMBL" id="JAIFRP010000023">
    <property type="protein sequence ID" value="KAK2584919.1"/>
    <property type="molecule type" value="Genomic_DNA"/>
</dbReference>
<organism evidence="1 2">
    <name type="scientific">Odynerus spinipes</name>
    <dbReference type="NCBI Taxonomy" id="1348599"/>
    <lineage>
        <taxon>Eukaryota</taxon>
        <taxon>Metazoa</taxon>
        <taxon>Ecdysozoa</taxon>
        <taxon>Arthropoda</taxon>
        <taxon>Hexapoda</taxon>
        <taxon>Insecta</taxon>
        <taxon>Pterygota</taxon>
        <taxon>Neoptera</taxon>
        <taxon>Endopterygota</taxon>
        <taxon>Hymenoptera</taxon>
        <taxon>Apocrita</taxon>
        <taxon>Aculeata</taxon>
        <taxon>Vespoidea</taxon>
        <taxon>Vespidae</taxon>
        <taxon>Eumeninae</taxon>
        <taxon>Odynerus</taxon>
    </lineage>
</organism>
<comment type="caution">
    <text evidence="1">The sequence shown here is derived from an EMBL/GenBank/DDBJ whole genome shotgun (WGS) entry which is preliminary data.</text>
</comment>
<keyword evidence="2" id="KW-1185">Reference proteome</keyword>
<dbReference type="AlphaFoldDB" id="A0AAD9RS32"/>
<dbReference type="Proteomes" id="UP001258017">
    <property type="component" value="Unassembled WGS sequence"/>
</dbReference>
<name>A0AAD9RS32_9HYME</name>
<reference evidence="1" key="2">
    <citation type="journal article" date="2023" name="Commun. Biol.">
        <title>Intrasexual cuticular hydrocarbon dimorphism in a wasp sheds light on hydrocarbon biosynthesis genes in Hymenoptera.</title>
        <authorList>
            <person name="Moris V.C."/>
            <person name="Podsiadlowski L."/>
            <person name="Martin S."/>
            <person name="Oeyen J.P."/>
            <person name="Donath A."/>
            <person name="Petersen M."/>
            <person name="Wilbrandt J."/>
            <person name="Misof B."/>
            <person name="Liedtke D."/>
            <person name="Thamm M."/>
            <person name="Scheiner R."/>
            <person name="Schmitt T."/>
            <person name="Niehuis O."/>
        </authorList>
    </citation>
    <scope>NUCLEOTIDE SEQUENCE</scope>
    <source>
        <strain evidence="1">GBR_01_08_01A</strain>
    </source>
</reference>
<evidence type="ECO:0000313" key="1">
    <source>
        <dbReference type="EMBL" id="KAK2584919.1"/>
    </source>
</evidence>
<reference evidence="1" key="1">
    <citation type="submission" date="2021-08" db="EMBL/GenBank/DDBJ databases">
        <authorList>
            <person name="Misof B."/>
            <person name="Oliver O."/>
            <person name="Podsiadlowski L."/>
            <person name="Donath A."/>
            <person name="Peters R."/>
            <person name="Mayer C."/>
            <person name="Rust J."/>
            <person name="Gunkel S."/>
            <person name="Lesny P."/>
            <person name="Martin S."/>
            <person name="Oeyen J.P."/>
            <person name="Petersen M."/>
            <person name="Panagiotis P."/>
            <person name="Wilbrandt J."/>
            <person name="Tanja T."/>
        </authorList>
    </citation>
    <scope>NUCLEOTIDE SEQUENCE</scope>
    <source>
        <strain evidence="1">GBR_01_08_01A</strain>
        <tissue evidence="1">Thorax + abdomen</tissue>
    </source>
</reference>